<comment type="caution">
    <text evidence="1">The sequence shown here is derived from an EMBL/GenBank/DDBJ whole genome shotgun (WGS) entry which is preliminary data.</text>
</comment>
<keyword evidence="2" id="KW-1185">Reference proteome</keyword>
<reference evidence="1 2" key="1">
    <citation type="journal article" date="2019" name="Commun. Biol.">
        <title>The bagworm genome reveals a unique fibroin gene that provides high tensile strength.</title>
        <authorList>
            <person name="Kono N."/>
            <person name="Nakamura H."/>
            <person name="Ohtoshi R."/>
            <person name="Tomita M."/>
            <person name="Numata K."/>
            <person name="Arakawa K."/>
        </authorList>
    </citation>
    <scope>NUCLEOTIDE SEQUENCE [LARGE SCALE GENOMIC DNA]</scope>
</reference>
<protein>
    <submittedName>
        <fullName evidence="1">Uncharacterized protein</fullName>
    </submittedName>
</protein>
<dbReference type="AlphaFoldDB" id="A0A4C1UC06"/>
<evidence type="ECO:0000313" key="1">
    <source>
        <dbReference type="EMBL" id="GBP23486.1"/>
    </source>
</evidence>
<gene>
    <name evidence="1" type="ORF">EVAR_12766_1</name>
</gene>
<proteinExistence type="predicted"/>
<organism evidence="1 2">
    <name type="scientific">Eumeta variegata</name>
    <name type="common">Bagworm moth</name>
    <name type="synonym">Eumeta japonica</name>
    <dbReference type="NCBI Taxonomy" id="151549"/>
    <lineage>
        <taxon>Eukaryota</taxon>
        <taxon>Metazoa</taxon>
        <taxon>Ecdysozoa</taxon>
        <taxon>Arthropoda</taxon>
        <taxon>Hexapoda</taxon>
        <taxon>Insecta</taxon>
        <taxon>Pterygota</taxon>
        <taxon>Neoptera</taxon>
        <taxon>Endopterygota</taxon>
        <taxon>Lepidoptera</taxon>
        <taxon>Glossata</taxon>
        <taxon>Ditrysia</taxon>
        <taxon>Tineoidea</taxon>
        <taxon>Psychidae</taxon>
        <taxon>Oiketicinae</taxon>
        <taxon>Eumeta</taxon>
    </lineage>
</organism>
<evidence type="ECO:0000313" key="2">
    <source>
        <dbReference type="Proteomes" id="UP000299102"/>
    </source>
</evidence>
<name>A0A4C1UC06_EUMVA</name>
<accession>A0A4C1UC06</accession>
<sequence>MALEKKSIAHSRIESVLIDALSRGSETTLALVDSGRASAAPGVATAIKIISYDRLAALEQESFQQPNPRTRSGRQIIYVWLR</sequence>
<dbReference type="EMBL" id="BGZK01000151">
    <property type="protein sequence ID" value="GBP23486.1"/>
    <property type="molecule type" value="Genomic_DNA"/>
</dbReference>
<dbReference type="Proteomes" id="UP000299102">
    <property type="component" value="Unassembled WGS sequence"/>
</dbReference>